<comment type="caution">
    <text evidence="2">The sequence shown here is derived from an EMBL/GenBank/DDBJ whole genome shotgun (WGS) entry which is preliminary data.</text>
</comment>
<dbReference type="Proteomes" id="UP000485562">
    <property type="component" value="Unassembled WGS sequence"/>
</dbReference>
<proteinExistence type="predicted"/>
<accession>A0A1V6CC73</accession>
<organism evidence="2">
    <name type="scientific">candidate division TA06 bacterium ADurb.Bin131</name>
    <dbReference type="NCBI Taxonomy" id="1852827"/>
    <lineage>
        <taxon>Bacteria</taxon>
        <taxon>Bacteria division TA06</taxon>
    </lineage>
</organism>
<evidence type="ECO:0000313" key="2">
    <source>
        <dbReference type="EMBL" id="OQB74487.1"/>
    </source>
</evidence>
<dbReference type="Pfam" id="PF00561">
    <property type="entry name" value="Abhydrolase_1"/>
    <property type="match status" value="1"/>
</dbReference>
<feature type="domain" description="AB hydrolase-1" evidence="1">
    <location>
        <begin position="30"/>
        <end position="128"/>
    </location>
</feature>
<dbReference type="InterPro" id="IPR000073">
    <property type="entry name" value="AB_hydrolase_1"/>
</dbReference>
<dbReference type="PANTHER" id="PTHR43265:SF1">
    <property type="entry name" value="ESTERASE ESTD"/>
    <property type="match status" value="1"/>
</dbReference>
<evidence type="ECO:0000259" key="1">
    <source>
        <dbReference type="Pfam" id="PF00561"/>
    </source>
</evidence>
<dbReference type="PANTHER" id="PTHR43265">
    <property type="entry name" value="ESTERASE ESTD"/>
    <property type="match status" value="1"/>
</dbReference>
<reference evidence="2" key="1">
    <citation type="submission" date="2017-02" db="EMBL/GenBank/DDBJ databases">
        <title>Delving into the versatile metabolic prowess of the omnipresent phylum Bacteroidetes.</title>
        <authorList>
            <person name="Nobu M.K."/>
            <person name="Mei R."/>
            <person name="Narihiro T."/>
            <person name="Kuroda K."/>
            <person name="Liu W.-T."/>
        </authorList>
    </citation>
    <scope>NUCLEOTIDE SEQUENCE</scope>
    <source>
        <strain evidence="2">ADurb.Bin131</strain>
    </source>
</reference>
<name>A0A1V6CC73_UNCT6</name>
<dbReference type="InterPro" id="IPR029058">
    <property type="entry name" value="AB_hydrolase_fold"/>
</dbReference>
<dbReference type="EMBL" id="MWDQ01000039">
    <property type="protein sequence ID" value="OQB74487.1"/>
    <property type="molecule type" value="Genomic_DNA"/>
</dbReference>
<sequence length="261" mass="29756">MEKPIAIRNKSYQIIGMLHLPSSKETKKFPCVILCHGFTGNKSESHFIFTRLARTLARSGISCLRFDFRGSGDSSDYFENMSLFTEIQDAIIVYHYLVKKRFINKEKIGVLGLSMGAIPAVYLASKYPVHSICLWSPVAFAPEIGKKIMTRRIKRKIEEHGKVYLAGSGFRIGKRFIDSLEKVNPLSYAIDVKGHSFVIHSRDDTSVDISHGLAYYKAFHKSSITRKIMILQKGRHTFVFEDAEKFVISETEKFFLKTLTT</sequence>
<dbReference type="Gene3D" id="3.40.50.1820">
    <property type="entry name" value="alpha/beta hydrolase"/>
    <property type="match status" value="1"/>
</dbReference>
<dbReference type="InterPro" id="IPR053145">
    <property type="entry name" value="AB_hydrolase_Est10"/>
</dbReference>
<dbReference type="AlphaFoldDB" id="A0A1V6CC73"/>
<gene>
    <name evidence="2" type="ORF">BWX89_00500</name>
</gene>
<dbReference type="GO" id="GO:0052689">
    <property type="term" value="F:carboxylic ester hydrolase activity"/>
    <property type="evidence" value="ECO:0007669"/>
    <property type="project" value="TreeGrafter"/>
</dbReference>
<protein>
    <submittedName>
        <fullName evidence="2">Esterase</fullName>
    </submittedName>
</protein>
<dbReference type="SUPFAM" id="SSF53474">
    <property type="entry name" value="alpha/beta-Hydrolases"/>
    <property type="match status" value="1"/>
</dbReference>